<dbReference type="SUPFAM" id="SSF49899">
    <property type="entry name" value="Concanavalin A-like lectins/glucanases"/>
    <property type="match status" value="2"/>
</dbReference>
<dbReference type="Pfam" id="PF00149">
    <property type="entry name" value="Metallophos"/>
    <property type="match status" value="2"/>
</dbReference>
<dbReference type="PANTHER" id="PTHR43143:SF5">
    <property type="entry name" value="SECRETED PROTEIN"/>
    <property type="match status" value="1"/>
</dbReference>
<dbReference type="InterPro" id="IPR006558">
    <property type="entry name" value="LamG-like"/>
</dbReference>
<dbReference type="OrthoDB" id="9809781at2"/>
<reference evidence="6" key="1">
    <citation type="submission" date="2017-02" db="EMBL/GenBank/DDBJ databases">
        <authorList>
            <person name="Varghese N."/>
            <person name="Submissions S."/>
        </authorList>
    </citation>
    <scope>NUCLEOTIDE SEQUENCE [LARGE SCALE GENOMIC DNA]</scope>
    <source>
        <strain evidence="6">ATCC 700200</strain>
    </source>
</reference>
<keyword evidence="1 3" id="KW-0732">Signal</keyword>
<evidence type="ECO:0000313" key="5">
    <source>
        <dbReference type="EMBL" id="SKB01648.1"/>
    </source>
</evidence>
<keyword evidence="2" id="KW-1015">Disulfide bond</keyword>
<keyword evidence="6" id="KW-1185">Reference proteome</keyword>
<protein>
    <submittedName>
        <fullName evidence="5">Calcineurin-like phosphoesterase</fullName>
    </submittedName>
</protein>
<evidence type="ECO:0000256" key="3">
    <source>
        <dbReference type="SAM" id="SignalP"/>
    </source>
</evidence>
<evidence type="ECO:0000313" key="6">
    <source>
        <dbReference type="Proteomes" id="UP000190774"/>
    </source>
</evidence>
<sequence length="2953" mass="309924">MIRSLRHPLALLFTLAPGLLCAQTLQFGNLQVRQNSTAGTTAAITLSIGPGSSSGFTLGASSTRGSYDVLFGQTNDLTSGVVISNVIENGRDNSGAAGGEAFDLFYATTITGSPNTAGSAENYKIGVYRAAQGDKVNMNVGFGYFPFSRYLGGIARNSVNNSALNSIIASPGIELGTGLEFQNTATNGTYILDLTSLGASSANGVLFVTGGKDEDNYALSQANADGTFNIICHDNGANGSGGETDGVAFVYLPISGAGSNNLVALGRVNSNATTDVAGGSYTLSKGGTGQWYLTIPGHDGSSGVLLVSAEGGTSYNADNIVSSQWDATNSRWVIESRDLSGATALPTLQNGGDNAEDMFSFAFFTTAPINVVPTVTLTAPTNASTSVYGTDIVLRADAADSDGTVARVEFYDGATLLGQDETAPYEWTLSAPAIGAHVLTARAVDSSEGSATSTAINVTVIPQAGTEGLFFDGVNDYVTFGNTPALGLASFTLECWFRRDGAGVAASTGSGGVSAIPLVTKGRGESDGSNVDCNYFLGIRADSGVLTADFEDMATGLNHPVSGTTPVQTGQWQHAAVTFDSTAKEWRLYLNGALEAVLETDGQVPRSDSIQHAGLATAMTSTGAAAGYFLGAMDEARIWNYARTQSEIQASINEQIPSATGLVGRWGMNEGTGTTITSTASGALTGTLRNDPLWTTGAPFSVNIPPSVSITAPADESAVFAPGAFTITATASDDDGSITQVEFLRNGDVVATDTAAPFELEQSGLPAGRYTYTARATDDRDAVAVSGAVSVRVVFDPANPPTNTALWFDGVDDYVTMGVAPELNVGGPPSNGFTAECWFRKEGAGLTSGSGSGGVTGVPLFGKGRGENDGSNVDCNYFFGINTAGQLVADFEAYPASGISSGLNFPVTGSHAAIQEGSWHHAAVTYDGNAHQWKLYLDGVEVGTASAATGALPRYDSIQHFALGAAMNSSGVREGAFAGRLDEVRVWNYARSPEEIAAAKDYEIASAVGLVGRYGLNEATGNNAGNSVSSTPVGVLTNGPVWVEGAPFSGVNHAPVISLTAPGDGASSMYPYGVNMTADAVDSDGGVVRVDFLVNGEKVGEDTEAPFTYVWVPPAVGTYELTARAVDTLGAAASSAVVNLTIIPNPNQAPSISLSAPADQASGIGGSTELTATLSDPEGDAMTVTFYGRLTTPTTPGPDFSLMTLPDTQYYSQNTGGTRLAQFIGQTNWIVSQKDTLKVAFVSHQGDIVENGESVPQQWVNADQALSILEVPATTLRAHGIPWGAAPGNHDQTPIGNADGSTVSFNQYFGVERFTGRSYYGGNYGVNNDNNYQLFSASGLDFIIIHIEYDTTPDQPVLDWADALLKAHPHRRGIITSHWMVNTGNPATFSAMGQALYDNLKDNPNLFLMLGGHIHGEGQRSDTFEGRTVHSVLQDYQGRSNGGDGWLRYFVFSPANNTITAKTYSPKLDQYETDTNSEFVLTYDMQAPMMEWVPLGTVTVPAGETTASLEWTGLESGKDYEWYAAVTDGISRVGSTTRHFSTAAGAAPTVQLTSPAEGALLSTVAPVTLTATAADSDGSIARVEFYQGHQKLGEDSTAPYTYVWSGAAVGSYQLSAVAVDDSGNTALSAIVNVTLTDANVPPTVNLTSPVEAAVYQAPAGVIFQVEAEDVDGSVTKVEFYQGATKVGEVTSAPYAFIWEVAAAGEYELTAVATDDDAATTVSEAVTVTVSAPVPAFTYTQDFNGLGTAGTTPPTGWAIYGNMGGTNSTWTNTTGIPVSEMGAGSVSTTLSATTSYTGTSNSNGYNYALSGSTSDRALGLSPTSGRGSALQLTLQNTTGADIPYFRIGYDMRRFTTASTANELPGYWLFYSLDDGVTWVSVSDLNPAASGATVNVPNSTGVTTVPLTMIQLGQPWKAGQGIRLRWVDDNATQTSPDQVYGLDNVTLTTEGLNALPTVLLTAPQSGASFSLPGPVTLSALASDGDGSVAKVEFFANGSKVGEDTSAPFTTDWAGMVSGTYELTVQATDDQGGVSTSAPVTVSIINSSNQSPTVAFVSPLANELIRASEAQLQVSVSDSDGTVTQVEFYRNGSKIGESTVAPFSFTWTGISVGEHTLTAVAWDNDGGSTTSTPITVTATAFTDVTTLAKGSVWKYLDDGSDQGTAWKESAFNDAAWASGPAKLGYQDNAVTVLREGPSGMTSSTKYITYYFRRTFEVADVSHVLGLQVNLLRDDAAVIYLNGVEVGRSNMPQGSFNYLTESSTIVSGSDETTYFPLTLPKAALVNGQNVIAVEIHQRDSASSDLGFDLELISTMAGGNALPVVQLTAPTEGATFFPGATVTLTATAEDSDGSVAKVEFYNGSTKLGEDSTAPYEYVWNGITAGSYAVKAIATDDIGSTGSSAVVNFTVTPGPSGTITRGPYLQQGTPSSMIVRWRSSQSVTGRVRYGTAPDALTQFVDEASAETEHTVKISGLNPYTRYYYSVGSADDVLAGGDAQHTFLTSPAANTEVTTRVWVLGDAGTADSNQRAVRDAFYTWTGSRTPDFWVMLGDNAYNNGTQTEFQNALFNIYPTMLNKSPLWSCIGNHETYGGTEANGRYPYENIHEFPTNGEAGGVASGTEKYFSWDYGHTHFISLDSMTVSRAANGAMATWLREDLAATTKTWIIVIFHHPPYTKGSHNSDSESELIQMRQNIQPILEEGGVDLVLCGHSHSYERSYLIDGHYGLSGTYSHATHRKQAGNGRPGSDGAYIKPLTGPRDHFGTVYAVAGSSGKISGGSLNHPAMYLSLNNLGSLVLDIQGNRLDATFIRENGSTPDSFTILKQGAADSDQDGISDEYEIAHGLDRKDAGDALLDSDKDGLTNLEEYLFGLKSEVSDRYMWSTTQDEVTGNHTVCFATLPGRSYQVFYSPDLVQWFPASGVVTGDGTEKCWTDDGSGGTPSASSLADHRFYRVKVTLTP</sequence>
<accession>A0A1T4YJB0</accession>
<dbReference type="SUPFAM" id="SSF49363">
    <property type="entry name" value="Purple acid phosphatase, N-terminal domain"/>
    <property type="match status" value="1"/>
</dbReference>
<dbReference type="InterPro" id="IPR013783">
    <property type="entry name" value="Ig-like_fold"/>
</dbReference>
<dbReference type="Gene3D" id="2.60.120.200">
    <property type="match status" value="2"/>
</dbReference>
<evidence type="ECO:0000256" key="1">
    <source>
        <dbReference type="ARBA" id="ARBA00022729"/>
    </source>
</evidence>
<dbReference type="InterPro" id="IPR003961">
    <property type="entry name" value="FN3_dom"/>
</dbReference>
<dbReference type="GO" id="GO:0003993">
    <property type="term" value="F:acid phosphatase activity"/>
    <property type="evidence" value="ECO:0007669"/>
    <property type="project" value="InterPro"/>
</dbReference>
<name>A0A1T4YJB0_9BACT</name>
<dbReference type="Gene3D" id="2.60.40.10">
    <property type="entry name" value="Immunoglobulins"/>
    <property type="match status" value="8"/>
</dbReference>
<dbReference type="Proteomes" id="UP000190774">
    <property type="component" value="Unassembled WGS sequence"/>
</dbReference>
<dbReference type="Pfam" id="PF13385">
    <property type="entry name" value="Laminin_G_3"/>
    <property type="match status" value="2"/>
</dbReference>
<dbReference type="PANTHER" id="PTHR43143">
    <property type="entry name" value="METALLOPHOSPHOESTERASE, CALCINEURIN SUPERFAMILY"/>
    <property type="match status" value="1"/>
</dbReference>
<dbReference type="STRING" id="48467.SAMN02745166_03424"/>
<dbReference type="InterPro" id="IPR051918">
    <property type="entry name" value="STPP_CPPED1"/>
</dbReference>
<dbReference type="Gene3D" id="2.60.40.380">
    <property type="entry name" value="Purple acid phosphatase-like, N-terminal"/>
    <property type="match status" value="1"/>
</dbReference>
<dbReference type="Pfam" id="PF16656">
    <property type="entry name" value="Pur_ac_phosph_N"/>
    <property type="match status" value="1"/>
</dbReference>
<dbReference type="InterPro" id="IPR015914">
    <property type="entry name" value="PAPs_N"/>
</dbReference>
<dbReference type="RefSeq" id="WP_078814619.1">
    <property type="nucleotide sequence ID" value="NZ_FUYE01000012.1"/>
</dbReference>
<dbReference type="InterPro" id="IPR022409">
    <property type="entry name" value="PKD/Chitinase_dom"/>
</dbReference>
<dbReference type="Gene3D" id="3.60.21.10">
    <property type="match status" value="2"/>
</dbReference>
<organism evidence="5 6">
    <name type="scientific">Prosthecobacter debontii</name>
    <dbReference type="NCBI Taxonomy" id="48467"/>
    <lineage>
        <taxon>Bacteria</taxon>
        <taxon>Pseudomonadati</taxon>
        <taxon>Verrucomicrobiota</taxon>
        <taxon>Verrucomicrobiia</taxon>
        <taxon>Verrucomicrobiales</taxon>
        <taxon>Verrucomicrobiaceae</taxon>
        <taxon>Prosthecobacter</taxon>
    </lineage>
</organism>
<evidence type="ECO:0000256" key="2">
    <source>
        <dbReference type="ARBA" id="ARBA00023157"/>
    </source>
</evidence>
<dbReference type="Gene3D" id="2.60.120.260">
    <property type="entry name" value="Galactose-binding domain-like"/>
    <property type="match status" value="1"/>
</dbReference>
<dbReference type="EMBL" id="FUYE01000012">
    <property type="protein sequence ID" value="SKB01648.1"/>
    <property type="molecule type" value="Genomic_DNA"/>
</dbReference>
<dbReference type="InterPro" id="IPR029052">
    <property type="entry name" value="Metallo-depent_PP-like"/>
</dbReference>
<gene>
    <name evidence="5" type="ORF">SAMN02745166_03424</name>
</gene>
<dbReference type="InterPro" id="IPR013320">
    <property type="entry name" value="ConA-like_dom_sf"/>
</dbReference>
<proteinExistence type="predicted"/>
<dbReference type="SUPFAM" id="SSF56300">
    <property type="entry name" value="Metallo-dependent phosphatases"/>
    <property type="match status" value="2"/>
</dbReference>
<dbReference type="Pfam" id="PF17957">
    <property type="entry name" value="Big_7"/>
    <property type="match status" value="8"/>
</dbReference>
<evidence type="ECO:0000259" key="4">
    <source>
        <dbReference type="PROSITE" id="PS50853"/>
    </source>
</evidence>
<dbReference type="InterPro" id="IPR008963">
    <property type="entry name" value="Purple_acid_Pase-like_N"/>
</dbReference>
<dbReference type="GO" id="GO:0046872">
    <property type="term" value="F:metal ion binding"/>
    <property type="evidence" value="ECO:0007669"/>
    <property type="project" value="InterPro"/>
</dbReference>
<dbReference type="SMART" id="SM00089">
    <property type="entry name" value="PKD"/>
    <property type="match status" value="5"/>
</dbReference>
<dbReference type="SMART" id="SM00560">
    <property type="entry name" value="LamGL"/>
    <property type="match status" value="2"/>
</dbReference>
<feature type="chain" id="PRO_5012527061" evidence="3">
    <location>
        <begin position="23"/>
        <end position="2953"/>
    </location>
</feature>
<feature type="domain" description="Fibronectin type-III" evidence="4">
    <location>
        <begin position="2413"/>
        <end position="2502"/>
    </location>
</feature>
<dbReference type="PROSITE" id="PS50853">
    <property type="entry name" value="FN3"/>
    <property type="match status" value="1"/>
</dbReference>
<feature type="signal peptide" evidence="3">
    <location>
        <begin position="1"/>
        <end position="22"/>
    </location>
</feature>
<dbReference type="InterPro" id="IPR004843">
    <property type="entry name" value="Calcineurin-like_PHP"/>
</dbReference>